<feature type="compositionally biased region" description="Low complexity" evidence="1">
    <location>
        <begin position="31"/>
        <end position="43"/>
    </location>
</feature>
<name>A0A0E9PVF4_ANGAN</name>
<evidence type="ECO:0000256" key="1">
    <source>
        <dbReference type="SAM" id="MobiDB-lite"/>
    </source>
</evidence>
<protein>
    <submittedName>
        <fullName evidence="2">Uncharacterized protein</fullName>
    </submittedName>
</protein>
<accession>A0A0E9PVF4</accession>
<evidence type="ECO:0000313" key="2">
    <source>
        <dbReference type="EMBL" id="JAH08080.1"/>
    </source>
</evidence>
<reference evidence="2" key="2">
    <citation type="journal article" date="2015" name="Fish Shellfish Immunol.">
        <title>Early steps in the European eel (Anguilla anguilla)-Vibrio vulnificus interaction in the gills: Role of the RtxA13 toxin.</title>
        <authorList>
            <person name="Callol A."/>
            <person name="Pajuelo D."/>
            <person name="Ebbesson L."/>
            <person name="Teles M."/>
            <person name="MacKenzie S."/>
            <person name="Amaro C."/>
        </authorList>
    </citation>
    <scope>NUCLEOTIDE SEQUENCE</scope>
</reference>
<dbReference type="EMBL" id="GBXM01100497">
    <property type="protein sequence ID" value="JAH08080.1"/>
    <property type="molecule type" value="Transcribed_RNA"/>
</dbReference>
<reference evidence="2" key="1">
    <citation type="submission" date="2014-11" db="EMBL/GenBank/DDBJ databases">
        <authorList>
            <person name="Amaro Gonzalez C."/>
        </authorList>
    </citation>
    <scope>NUCLEOTIDE SEQUENCE</scope>
</reference>
<dbReference type="AlphaFoldDB" id="A0A0E9PVF4"/>
<organism evidence="2">
    <name type="scientific">Anguilla anguilla</name>
    <name type="common">European freshwater eel</name>
    <name type="synonym">Muraena anguilla</name>
    <dbReference type="NCBI Taxonomy" id="7936"/>
    <lineage>
        <taxon>Eukaryota</taxon>
        <taxon>Metazoa</taxon>
        <taxon>Chordata</taxon>
        <taxon>Craniata</taxon>
        <taxon>Vertebrata</taxon>
        <taxon>Euteleostomi</taxon>
        <taxon>Actinopterygii</taxon>
        <taxon>Neopterygii</taxon>
        <taxon>Teleostei</taxon>
        <taxon>Anguilliformes</taxon>
        <taxon>Anguillidae</taxon>
        <taxon>Anguilla</taxon>
    </lineage>
</organism>
<dbReference type="EMBL" id="GBXM01108487">
    <property type="protein sequence ID" value="JAH00090.1"/>
    <property type="molecule type" value="Transcribed_RNA"/>
</dbReference>
<proteinExistence type="predicted"/>
<feature type="region of interest" description="Disordered" evidence="1">
    <location>
        <begin position="22"/>
        <end position="43"/>
    </location>
</feature>
<sequence>MTCSKKSLADSATYYIQGENGSVKKKDLQQAPPASKASASLEY</sequence>